<keyword evidence="3" id="KW-1185">Reference proteome</keyword>
<evidence type="ECO:0000256" key="1">
    <source>
        <dbReference type="SAM" id="Phobius"/>
    </source>
</evidence>
<comment type="caution">
    <text evidence="2">The sequence shown here is derived from an EMBL/GenBank/DDBJ whole genome shotgun (WGS) entry which is preliminary data.</text>
</comment>
<protein>
    <recommendedName>
        <fullName evidence="4">Integral membrane protein</fullName>
    </recommendedName>
</protein>
<evidence type="ECO:0008006" key="4">
    <source>
        <dbReference type="Google" id="ProtNLM"/>
    </source>
</evidence>
<dbReference type="EMBL" id="JBAGLP010000118">
    <property type="protein sequence ID" value="MEG3615758.1"/>
    <property type="molecule type" value="Genomic_DNA"/>
</dbReference>
<evidence type="ECO:0000313" key="2">
    <source>
        <dbReference type="EMBL" id="MEG3615758.1"/>
    </source>
</evidence>
<proteinExistence type="predicted"/>
<gene>
    <name evidence="2" type="ORF">V5O49_11545</name>
</gene>
<reference evidence="2" key="1">
    <citation type="journal article" date="2024" name="Antonie Van Leeuwenhoek">
        <title>Isoptericola haloaureus sp. nov., a dimorphic actinobacterium isolated from mangrove sediments of southeast India, implicating biosaline agricultural significance through nitrogen fixation and salt tolerance genes.</title>
        <authorList>
            <person name="Prathaban M."/>
            <person name="Prathiviraj R."/>
            <person name="Ravichandran M."/>
            <person name="Natarajan S.D."/>
            <person name="Sobanaa M."/>
            <person name="Hari Krishna Kumar S."/>
            <person name="Chandrasekar V."/>
            <person name="Selvin J."/>
        </authorList>
    </citation>
    <scope>NUCLEOTIDE SEQUENCE</scope>
    <source>
        <strain evidence="2">MP1014</strain>
    </source>
</reference>
<feature type="transmembrane region" description="Helical" evidence="1">
    <location>
        <begin position="74"/>
        <end position="92"/>
    </location>
</feature>
<sequence length="120" mass="12519">MVAAVGLVVVLALLALFQVLVACGAPLGAFVWGGRHRVLPARLRVGSLVAVLVYAAVSVVALDRAGMIDVLPDGVARVAMWVVVGWFALSIVPNAISRSRPERLLMTPVTVVLALLVALS</sequence>
<feature type="transmembrane region" description="Helical" evidence="1">
    <location>
        <begin position="43"/>
        <end position="62"/>
    </location>
</feature>
<dbReference type="Proteomes" id="UP001310387">
    <property type="component" value="Unassembled WGS sequence"/>
</dbReference>
<keyword evidence="1" id="KW-1133">Transmembrane helix</keyword>
<keyword evidence="1" id="KW-0472">Membrane</keyword>
<accession>A0ABU7Z8Q5</accession>
<dbReference type="RefSeq" id="WP_332902365.1">
    <property type="nucleotide sequence ID" value="NZ_JBAGLP010000118.1"/>
</dbReference>
<keyword evidence="1" id="KW-0812">Transmembrane</keyword>
<organism evidence="2 3">
    <name type="scientific">Isoptericola haloaureus</name>
    <dbReference type="NCBI Taxonomy" id="1542902"/>
    <lineage>
        <taxon>Bacteria</taxon>
        <taxon>Bacillati</taxon>
        <taxon>Actinomycetota</taxon>
        <taxon>Actinomycetes</taxon>
        <taxon>Micrococcales</taxon>
        <taxon>Promicromonosporaceae</taxon>
        <taxon>Isoptericola</taxon>
    </lineage>
</organism>
<evidence type="ECO:0000313" key="3">
    <source>
        <dbReference type="Proteomes" id="UP001310387"/>
    </source>
</evidence>
<feature type="transmembrane region" description="Helical" evidence="1">
    <location>
        <begin position="6"/>
        <end position="31"/>
    </location>
</feature>
<reference evidence="2" key="2">
    <citation type="submission" date="2024-02" db="EMBL/GenBank/DDBJ databases">
        <authorList>
            <person name="Prathaban M."/>
            <person name="Mythili R."/>
            <person name="Sharmila Devi N."/>
            <person name="Sobanaa M."/>
            <person name="Prathiviraj R."/>
            <person name="Selvin J."/>
        </authorList>
    </citation>
    <scope>NUCLEOTIDE SEQUENCE</scope>
    <source>
        <strain evidence="2">MP1014</strain>
    </source>
</reference>
<name>A0ABU7Z8Q5_9MICO</name>